<gene>
    <name evidence="1" type="ORF">Sjap_024077</name>
</gene>
<name>A0AAP0HPT5_9MAGN</name>
<sequence length="91" mass="10185">MLPLSSPTLDLSMRTNHSLRTLHIPQRSFPGRSFNIPSLAGYSLRTLLVSPPISGLEPLPKPITQLFNSSPHRRLVNCSVFIARSREFGLF</sequence>
<organism evidence="1 2">
    <name type="scientific">Stephania japonica</name>
    <dbReference type="NCBI Taxonomy" id="461633"/>
    <lineage>
        <taxon>Eukaryota</taxon>
        <taxon>Viridiplantae</taxon>
        <taxon>Streptophyta</taxon>
        <taxon>Embryophyta</taxon>
        <taxon>Tracheophyta</taxon>
        <taxon>Spermatophyta</taxon>
        <taxon>Magnoliopsida</taxon>
        <taxon>Ranunculales</taxon>
        <taxon>Menispermaceae</taxon>
        <taxon>Menispermoideae</taxon>
        <taxon>Cissampelideae</taxon>
        <taxon>Stephania</taxon>
    </lineage>
</organism>
<dbReference type="Proteomes" id="UP001417504">
    <property type="component" value="Unassembled WGS sequence"/>
</dbReference>
<proteinExistence type="predicted"/>
<comment type="caution">
    <text evidence="1">The sequence shown here is derived from an EMBL/GenBank/DDBJ whole genome shotgun (WGS) entry which is preliminary data.</text>
</comment>
<protein>
    <submittedName>
        <fullName evidence="1">Uncharacterized protein</fullName>
    </submittedName>
</protein>
<reference evidence="1 2" key="1">
    <citation type="submission" date="2024-01" db="EMBL/GenBank/DDBJ databases">
        <title>Genome assemblies of Stephania.</title>
        <authorList>
            <person name="Yang L."/>
        </authorList>
    </citation>
    <scope>NUCLEOTIDE SEQUENCE [LARGE SCALE GENOMIC DNA]</scope>
    <source>
        <strain evidence="1">QJT</strain>
        <tissue evidence="1">Leaf</tissue>
    </source>
</reference>
<evidence type="ECO:0000313" key="1">
    <source>
        <dbReference type="EMBL" id="KAK9090900.1"/>
    </source>
</evidence>
<evidence type="ECO:0000313" key="2">
    <source>
        <dbReference type="Proteomes" id="UP001417504"/>
    </source>
</evidence>
<dbReference type="AlphaFoldDB" id="A0AAP0HPT5"/>
<dbReference type="EMBL" id="JBBNAE010000010">
    <property type="protein sequence ID" value="KAK9090900.1"/>
    <property type="molecule type" value="Genomic_DNA"/>
</dbReference>
<accession>A0AAP0HPT5</accession>
<keyword evidence="2" id="KW-1185">Reference proteome</keyword>